<dbReference type="InterPro" id="IPR012340">
    <property type="entry name" value="NA-bd_OB-fold"/>
</dbReference>
<name>A0A6J7SI00_9ZZZZ</name>
<dbReference type="SUPFAM" id="SSF50249">
    <property type="entry name" value="Nucleic acid-binding proteins"/>
    <property type="match status" value="1"/>
</dbReference>
<dbReference type="Gene3D" id="2.40.50.140">
    <property type="entry name" value="Nucleic acid-binding proteins"/>
    <property type="match status" value="1"/>
</dbReference>
<dbReference type="GO" id="GO:0003697">
    <property type="term" value="F:single-stranded DNA binding"/>
    <property type="evidence" value="ECO:0007669"/>
    <property type="project" value="InterPro"/>
</dbReference>
<dbReference type="InterPro" id="IPR000424">
    <property type="entry name" value="Primosome_PriB/ssb"/>
</dbReference>
<dbReference type="Pfam" id="PF00436">
    <property type="entry name" value="SSB"/>
    <property type="match status" value="1"/>
</dbReference>
<evidence type="ECO:0000256" key="1">
    <source>
        <dbReference type="ARBA" id="ARBA00023125"/>
    </source>
</evidence>
<dbReference type="PROSITE" id="PS50935">
    <property type="entry name" value="SSB"/>
    <property type="match status" value="1"/>
</dbReference>
<dbReference type="AlphaFoldDB" id="A0A6J7SI00"/>
<dbReference type="EMBL" id="CAFBPZ010000091">
    <property type="protein sequence ID" value="CAB5040885.1"/>
    <property type="molecule type" value="Genomic_DNA"/>
</dbReference>
<proteinExistence type="predicted"/>
<reference evidence="2" key="1">
    <citation type="submission" date="2020-05" db="EMBL/GenBank/DDBJ databases">
        <authorList>
            <person name="Chiriac C."/>
            <person name="Salcher M."/>
            <person name="Ghai R."/>
            <person name="Kavagutti S V."/>
        </authorList>
    </citation>
    <scope>NUCLEOTIDE SEQUENCE</scope>
</reference>
<organism evidence="2">
    <name type="scientific">freshwater metagenome</name>
    <dbReference type="NCBI Taxonomy" id="449393"/>
    <lineage>
        <taxon>unclassified sequences</taxon>
        <taxon>metagenomes</taxon>
        <taxon>ecological metagenomes</taxon>
    </lineage>
</organism>
<keyword evidence="1" id="KW-0238">DNA-binding</keyword>
<sequence>MHDITLTVVGNVISDVSMRFSSAGDPVASFRIACTPRRFDRTTDRWVDSDTHYFGVSCWRDIAYNVVQSITKGMPVVVHGRLRSREVERACGEASHKMHYQDIEARSVGPDLARGVASFNRVKRQAVVESEERLIADLQGAALTLAEADGIPEGIDPETGEILEDYARSAAEQMDSVPVGA</sequence>
<protein>
    <submittedName>
        <fullName evidence="2">Unannotated protein</fullName>
    </submittedName>
</protein>
<dbReference type="CDD" id="cd04496">
    <property type="entry name" value="SSB_OBF"/>
    <property type="match status" value="1"/>
</dbReference>
<evidence type="ECO:0000313" key="2">
    <source>
        <dbReference type="EMBL" id="CAB5040885.1"/>
    </source>
</evidence>
<gene>
    <name evidence="2" type="ORF">UFOPK4237_01220</name>
</gene>
<accession>A0A6J7SI00</accession>